<comment type="caution">
    <text evidence="1">The sequence shown here is derived from an EMBL/GenBank/DDBJ whole genome shotgun (WGS) entry which is preliminary data.</text>
</comment>
<dbReference type="Proteomes" id="UP001060215">
    <property type="component" value="Chromosome 15"/>
</dbReference>
<gene>
    <name evidence="1" type="ORF">LOK49_LG14G02139</name>
</gene>
<keyword evidence="2" id="KW-1185">Reference proteome</keyword>
<proteinExistence type="predicted"/>
<protein>
    <submittedName>
        <fullName evidence="1">Uncharacterized protein</fullName>
    </submittedName>
</protein>
<evidence type="ECO:0000313" key="2">
    <source>
        <dbReference type="Proteomes" id="UP001060215"/>
    </source>
</evidence>
<name>A0ACC0F945_9ERIC</name>
<organism evidence="1 2">
    <name type="scientific">Camellia lanceoleosa</name>
    <dbReference type="NCBI Taxonomy" id="1840588"/>
    <lineage>
        <taxon>Eukaryota</taxon>
        <taxon>Viridiplantae</taxon>
        <taxon>Streptophyta</taxon>
        <taxon>Embryophyta</taxon>
        <taxon>Tracheophyta</taxon>
        <taxon>Spermatophyta</taxon>
        <taxon>Magnoliopsida</taxon>
        <taxon>eudicotyledons</taxon>
        <taxon>Gunneridae</taxon>
        <taxon>Pentapetalae</taxon>
        <taxon>asterids</taxon>
        <taxon>Ericales</taxon>
        <taxon>Theaceae</taxon>
        <taxon>Camellia</taxon>
    </lineage>
</organism>
<dbReference type="EMBL" id="CM045772">
    <property type="protein sequence ID" value="KAI7985241.1"/>
    <property type="molecule type" value="Genomic_DNA"/>
</dbReference>
<sequence>MESNLSRLHGISPNRMQFKHIQKLGEQEATGPVLGLVDQDMQLLDGPPMNAIVGFELSKVNNISNTPLGGLGLEKASSISVVSGALSINAEMDRAHVLSLNVKKSKNLKRLAREGRGQGMPQLPVGSKRKG</sequence>
<evidence type="ECO:0000313" key="1">
    <source>
        <dbReference type="EMBL" id="KAI7985241.1"/>
    </source>
</evidence>
<accession>A0ACC0F945</accession>
<reference evidence="1 2" key="1">
    <citation type="journal article" date="2022" name="Plant J.">
        <title>Chromosome-level genome of Camellia lanceoleosa provides a valuable resource for understanding genome evolution and self-incompatibility.</title>
        <authorList>
            <person name="Gong W."/>
            <person name="Xiao S."/>
            <person name="Wang L."/>
            <person name="Liao Z."/>
            <person name="Chang Y."/>
            <person name="Mo W."/>
            <person name="Hu G."/>
            <person name="Li W."/>
            <person name="Zhao G."/>
            <person name="Zhu H."/>
            <person name="Hu X."/>
            <person name="Ji K."/>
            <person name="Xiang X."/>
            <person name="Song Q."/>
            <person name="Yuan D."/>
            <person name="Jin S."/>
            <person name="Zhang L."/>
        </authorList>
    </citation>
    <scope>NUCLEOTIDE SEQUENCE [LARGE SCALE GENOMIC DNA]</scope>
    <source>
        <strain evidence="1">SQ_2022a</strain>
    </source>
</reference>